<keyword evidence="2" id="KW-1185">Reference proteome</keyword>
<dbReference type="GO" id="GO:0006355">
    <property type="term" value="P:regulation of DNA-templated transcription"/>
    <property type="evidence" value="ECO:0007669"/>
    <property type="project" value="InterPro"/>
</dbReference>
<proteinExistence type="predicted"/>
<dbReference type="KEGG" id="dpf:ON006_07205"/>
<dbReference type="EMBL" id="CP112998">
    <property type="protein sequence ID" value="WAC13737.1"/>
    <property type="molecule type" value="Genomic_DNA"/>
</dbReference>
<reference evidence="1" key="1">
    <citation type="submission" date="2022-11" db="EMBL/GenBank/DDBJ databases">
        <title>Dyadobacter pollutisoli sp. nov., isolated from plastic dumped soil.</title>
        <authorList>
            <person name="Kim J.M."/>
            <person name="Kim K.R."/>
            <person name="Lee J.K."/>
            <person name="Hao L."/>
            <person name="Jeon C.O."/>
        </authorList>
    </citation>
    <scope>NUCLEOTIDE SEQUENCE</scope>
    <source>
        <strain evidence="1">U1</strain>
    </source>
</reference>
<sequence>MKTIKLTLPDPAIAYIKSIQKKEEIFAKEAVEEKIARGHRTNLKDLLKEGYQATAKEDLEISNDFQFADSGLL</sequence>
<protein>
    <submittedName>
        <fullName evidence="1">Uncharacterized protein</fullName>
    </submittedName>
</protein>
<accession>A0A9E8NGA7</accession>
<dbReference type="RefSeq" id="WP_244819155.1">
    <property type="nucleotide sequence ID" value="NZ_CP112998.1"/>
</dbReference>
<dbReference type="InterPro" id="IPR013321">
    <property type="entry name" value="Arc_rbn_hlx_hlx"/>
</dbReference>
<gene>
    <name evidence="1" type="ORF">ON006_07205</name>
</gene>
<name>A0A9E8NGA7_9BACT</name>
<evidence type="ECO:0000313" key="1">
    <source>
        <dbReference type="EMBL" id="WAC13737.1"/>
    </source>
</evidence>
<organism evidence="1 2">
    <name type="scientific">Dyadobacter pollutisoli</name>
    <dbReference type="NCBI Taxonomy" id="2910158"/>
    <lineage>
        <taxon>Bacteria</taxon>
        <taxon>Pseudomonadati</taxon>
        <taxon>Bacteroidota</taxon>
        <taxon>Cytophagia</taxon>
        <taxon>Cytophagales</taxon>
        <taxon>Spirosomataceae</taxon>
        <taxon>Dyadobacter</taxon>
    </lineage>
</organism>
<dbReference type="AlphaFoldDB" id="A0A9E8NGA7"/>
<dbReference type="Proteomes" id="UP001164653">
    <property type="component" value="Chromosome"/>
</dbReference>
<evidence type="ECO:0000313" key="2">
    <source>
        <dbReference type="Proteomes" id="UP001164653"/>
    </source>
</evidence>
<dbReference type="Gene3D" id="1.10.1220.10">
    <property type="entry name" value="Met repressor-like"/>
    <property type="match status" value="1"/>
</dbReference>